<organism evidence="1 2">
    <name type="scientific">Roseomonas acroporae</name>
    <dbReference type="NCBI Taxonomy" id="2937791"/>
    <lineage>
        <taxon>Bacteria</taxon>
        <taxon>Pseudomonadati</taxon>
        <taxon>Pseudomonadota</taxon>
        <taxon>Alphaproteobacteria</taxon>
        <taxon>Acetobacterales</taxon>
        <taxon>Roseomonadaceae</taxon>
        <taxon>Roseomonas</taxon>
    </lineage>
</organism>
<dbReference type="InterPro" id="IPR009200">
    <property type="entry name" value="DUF1269_membrane"/>
</dbReference>
<dbReference type="RefSeq" id="WP_248665873.1">
    <property type="nucleotide sequence ID" value="NZ_JALPRX010000016.1"/>
</dbReference>
<protein>
    <submittedName>
        <fullName evidence="1">DUF1269 domain-containing protein</fullName>
    </submittedName>
</protein>
<proteinExistence type="predicted"/>
<dbReference type="Pfam" id="PF06897">
    <property type="entry name" value="DUF1269"/>
    <property type="match status" value="1"/>
</dbReference>
<gene>
    <name evidence="1" type="ORF">M0638_05070</name>
</gene>
<dbReference type="EMBL" id="JALPRX010000016">
    <property type="protein sequence ID" value="MCK8783754.1"/>
    <property type="molecule type" value="Genomic_DNA"/>
</dbReference>
<dbReference type="AlphaFoldDB" id="A0A9X1Y3Y7"/>
<evidence type="ECO:0000313" key="1">
    <source>
        <dbReference type="EMBL" id="MCK8783754.1"/>
    </source>
</evidence>
<reference evidence="1" key="1">
    <citation type="submission" date="2022-04" db="EMBL/GenBank/DDBJ databases">
        <title>Roseomonas acroporae sp. nov., isolated from coral Acropora digitifera.</title>
        <authorList>
            <person name="Sun H."/>
        </authorList>
    </citation>
    <scope>NUCLEOTIDE SEQUENCE</scope>
    <source>
        <strain evidence="1">NAR14</strain>
    </source>
</reference>
<keyword evidence="2" id="KW-1185">Reference proteome</keyword>
<dbReference type="Proteomes" id="UP001139516">
    <property type="component" value="Unassembled WGS sequence"/>
</dbReference>
<name>A0A9X1Y3Y7_9PROT</name>
<sequence length="150" mass="15324">MSDKAVVIMFDNQSAAYDAAYALKDAESDDADFHVEAGTMIAKDGKGNIEFLKEKDRPLWGTITGTLVGALVGLIGGPAGSVAGAVVGATAGIGGDAVSGAIDEDFVSAVTADLYPGTTAIIMEVEEDSTAAIDAIAARFNGRVRRQVVD</sequence>
<comment type="caution">
    <text evidence="1">The sequence shown here is derived from an EMBL/GenBank/DDBJ whole genome shotgun (WGS) entry which is preliminary data.</text>
</comment>
<accession>A0A9X1Y3Y7</accession>
<evidence type="ECO:0000313" key="2">
    <source>
        <dbReference type="Proteomes" id="UP001139516"/>
    </source>
</evidence>